<evidence type="ECO:0000256" key="2">
    <source>
        <dbReference type="ARBA" id="ARBA00022448"/>
    </source>
</evidence>
<dbReference type="PANTHER" id="PTHR43649:SF29">
    <property type="entry name" value="OSMOPROTECTIVE COMPOUNDS-BINDING PROTEIN GGTB"/>
    <property type="match status" value="1"/>
</dbReference>
<dbReference type="PANTHER" id="PTHR43649">
    <property type="entry name" value="ARABINOSE-BINDING PROTEIN-RELATED"/>
    <property type="match status" value="1"/>
</dbReference>
<sequence>MLKLKSKISKSLAVGIALSTILAGCSGNSESTSGSESNSNKPVTLTMLLGETQNTPGFQAVVKKIEEKYNIKTEVEVHPGGPEGENIMKTRLATGEMADLTIFNSGSLLKTLNPEQHFVDLTNEPFMDKVSDSYKKVVSENGKVFGIPASSSQVGAWLYNKKVYAELGLSVPKTWDELMANNEKIKAAGKTAVIGSYATSWTSQLILLADYYNLQAEEPNFAKDYTKGKAKYASTPAALRGFEKLQEIGQKGYMNKDFNATTYDQAMQMLAEGKGVHYPMLTQALPIIAKNYPDKINDIGVFPQPGDSADKNGFTTWMPNAVLINNKTEHLEAAKKWLEFYISPEGLETYASQSKNIGPFVIEGASVPDDAYEAVKDMMPYFEEDKVAPALEFSTPIKGANLPQITQQVGGNITSAKKAAEMYDKDVEKQAQQLGLEGW</sequence>
<evidence type="ECO:0000313" key="5">
    <source>
        <dbReference type="Proteomes" id="UP001589609"/>
    </source>
</evidence>
<dbReference type="RefSeq" id="WP_379951531.1">
    <property type="nucleotide sequence ID" value="NZ_JBHMAF010000193.1"/>
</dbReference>
<dbReference type="PROSITE" id="PS51257">
    <property type="entry name" value="PROKAR_LIPOPROTEIN"/>
    <property type="match status" value="1"/>
</dbReference>
<dbReference type="EMBL" id="JBHMAF010000193">
    <property type="protein sequence ID" value="MFB9761344.1"/>
    <property type="molecule type" value="Genomic_DNA"/>
</dbReference>
<gene>
    <name evidence="4" type="ORF">ACFFMS_24160</name>
</gene>
<protein>
    <submittedName>
        <fullName evidence="4">ABC transporter substrate-binding protein</fullName>
    </submittedName>
</protein>
<proteinExistence type="inferred from homology"/>
<evidence type="ECO:0000256" key="3">
    <source>
        <dbReference type="SAM" id="SignalP"/>
    </source>
</evidence>
<feature type="chain" id="PRO_5046279282" evidence="3">
    <location>
        <begin position="24"/>
        <end position="439"/>
    </location>
</feature>
<dbReference type="Pfam" id="PF01547">
    <property type="entry name" value="SBP_bac_1"/>
    <property type="match status" value="1"/>
</dbReference>
<keyword evidence="3" id="KW-0732">Signal</keyword>
<comment type="similarity">
    <text evidence="1">Belongs to the bacterial solute-binding protein 1 family.</text>
</comment>
<comment type="caution">
    <text evidence="4">The sequence shown here is derived from an EMBL/GenBank/DDBJ whole genome shotgun (WGS) entry which is preliminary data.</text>
</comment>
<reference evidence="4 5" key="1">
    <citation type="submission" date="2024-09" db="EMBL/GenBank/DDBJ databases">
        <authorList>
            <person name="Sun Q."/>
            <person name="Mori K."/>
        </authorList>
    </citation>
    <scope>NUCLEOTIDE SEQUENCE [LARGE SCALE GENOMIC DNA]</scope>
    <source>
        <strain evidence="4 5">JCM 11201</strain>
    </source>
</reference>
<dbReference type="SUPFAM" id="SSF53850">
    <property type="entry name" value="Periplasmic binding protein-like II"/>
    <property type="match status" value="1"/>
</dbReference>
<keyword evidence="2" id="KW-0813">Transport</keyword>
<feature type="signal peptide" evidence="3">
    <location>
        <begin position="1"/>
        <end position="23"/>
    </location>
</feature>
<dbReference type="InterPro" id="IPR006059">
    <property type="entry name" value="SBP"/>
</dbReference>
<evidence type="ECO:0000256" key="1">
    <source>
        <dbReference type="ARBA" id="ARBA00008520"/>
    </source>
</evidence>
<name>A0ABV5WL39_9BACI</name>
<dbReference type="Gene3D" id="3.40.190.10">
    <property type="entry name" value="Periplasmic binding protein-like II"/>
    <property type="match status" value="2"/>
</dbReference>
<dbReference type="InterPro" id="IPR050490">
    <property type="entry name" value="Bact_solute-bd_prot1"/>
</dbReference>
<accession>A0ABV5WL39</accession>
<evidence type="ECO:0000313" key="4">
    <source>
        <dbReference type="EMBL" id="MFB9761344.1"/>
    </source>
</evidence>
<dbReference type="Proteomes" id="UP001589609">
    <property type="component" value="Unassembled WGS sequence"/>
</dbReference>
<organism evidence="4 5">
    <name type="scientific">Ectobacillus funiculus</name>
    <dbReference type="NCBI Taxonomy" id="137993"/>
    <lineage>
        <taxon>Bacteria</taxon>
        <taxon>Bacillati</taxon>
        <taxon>Bacillota</taxon>
        <taxon>Bacilli</taxon>
        <taxon>Bacillales</taxon>
        <taxon>Bacillaceae</taxon>
        <taxon>Ectobacillus</taxon>
    </lineage>
</organism>
<keyword evidence="5" id="KW-1185">Reference proteome</keyword>